<keyword evidence="1" id="KW-0723">Serine/threonine-protein kinase</keyword>
<evidence type="ECO:0000256" key="5">
    <source>
        <dbReference type="ARBA" id="ARBA00022840"/>
    </source>
</evidence>
<dbReference type="eggNOG" id="KOG0661">
    <property type="taxonomic scope" value="Eukaryota"/>
</dbReference>
<evidence type="ECO:0000256" key="1">
    <source>
        <dbReference type="ARBA" id="ARBA00022527"/>
    </source>
</evidence>
<dbReference type="GO" id="GO:0004674">
    <property type="term" value="F:protein serine/threonine kinase activity"/>
    <property type="evidence" value="ECO:0007669"/>
    <property type="project" value="UniProtKB-KW"/>
</dbReference>
<dbReference type="InterPro" id="IPR011009">
    <property type="entry name" value="Kinase-like_dom_sf"/>
</dbReference>
<dbReference type="OrthoDB" id="2158884at2759"/>
<dbReference type="Gene3D" id="3.30.200.20">
    <property type="entry name" value="Phosphorylase Kinase, domain 1"/>
    <property type="match status" value="1"/>
</dbReference>
<feature type="binding site" evidence="6">
    <location>
        <position position="61"/>
    </location>
    <ligand>
        <name>ATP</name>
        <dbReference type="ChEBI" id="CHEBI:30616"/>
    </ligand>
</feature>
<dbReference type="Proteomes" id="UP000016088">
    <property type="component" value="Unassembled WGS sequence"/>
</dbReference>
<protein>
    <submittedName>
        <fullName evidence="9">CMGC/RCK/MAK protein kinase Pit1</fullName>
    </submittedName>
</protein>
<dbReference type="EMBL" id="KE503208">
    <property type="protein sequence ID" value="EPX70559.1"/>
    <property type="molecule type" value="Genomic_DNA"/>
</dbReference>
<evidence type="ECO:0000256" key="6">
    <source>
        <dbReference type="PROSITE-ProRule" id="PRU10141"/>
    </source>
</evidence>
<name>S9R8Y0_SCHOY</name>
<evidence type="ECO:0000256" key="7">
    <source>
        <dbReference type="SAM" id="MobiDB-lite"/>
    </source>
</evidence>
<reference evidence="9 10" key="1">
    <citation type="journal article" date="2011" name="Science">
        <title>Comparative functional genomics of the fission yeasts.</title>
        <authorList>
            <person name="Rhind N."/>
            <person name="Chen Z."/>
            <person name="Yassour M."/>
            <person name="Thompson D.A."/>
            <person name="Haas B.J."/>
            <person name="Habib N."/>
            <person name="Wapinski I."/>
            <person name="Roy S."/>
            <person name="Lin M.F."/>
            <person name="Heiman D.I."/>
            <person name="Young S.K."/>
            <person name="Furuya K."/>
            <person name="Guo Y."/>
            <person name="Pidoux A."/>
            <person name="Chen H.M."/>
            <person name="Robbertse B."/>
            <person name="Goldberg J.M."/>
            <person name="Aoki K."/>
            <person name="Bayne E.H."/>
            <person name="Berlin A.M."/>
            <person name="Desjardins C.A."/>
            <person name="Dobbs E."/>
            <person name="Dukaj L."/>
            <person name="Fan L."/>
            <person name="FitzGerald M.G."/>
            <person name="French C."/>
            <person name="Gujja S."/>
            <person name="Hansen K."/>
            <person name="Keifenheim D."/>
            <person name="Levin J.Z."/>
            <person name="Mosher R.A."/>
            <person name="Mueller C.A."/>
            <person name="Pfiffner J."/>
            <person name="Priest M."/>
            <person name="Russ C."/>
            <person name="Smialowska A."/>
            <person name="Swoboda P."/>
            <person name="Sykes S.M."/>
            <person name="Vaughn M."/>
            <person name="Vengrova S."/>
            <person name="Yoder R."/>
            <person name="Zeng Q."/>
            <person name="Allshire R."/>
            <person name="Baulcombe D."/>
            <person name="Birren B.W."/>
            <person name="Brown W."/>
            <person name="Ekwall K."/>
            <person name="Kellis M."/>
            <person name="Leatherwood J."/>
            <person name="Levin H."/>
            <person name="Margalit H."/>
            <person name="Martienssen R."/>
            <person name="Nieduszynski C.A."/>
            <person name="Spatafora J.W."/>
            <person name="Friedman N."/>
            <person name="Dalgaard J.Z."/>
            <person name="Baumann P."/>
            <person name="Niki H."/>
            <person name="Regev A."/>
            <person name="Nusbaum C."/>
        </authorList>
    </citation>
    <scope>NUCLEOTIDE SEQUENCE [LARGE SCALE GENOMIC DNA]</scope>
    <source>
        <strain evidence="10">yFS286</strain>
    </source>
</reference>
<evidence type="ECO:0000313" key="9">
    <source>
        <dbReference type="EMBL" id="EPX70559.1"/>
    </source>
</evidence>
<dbReference type="OMA" id="CMAFEIA"/>
<dbReference type="HOGENOM" id="CLU_422816_0_0_1"/>
<dbReference type="GO" id="GO:0030437">
    <property type="term" value="P:ascospore formation"/>
    <property type="evidence" value="ECO:0007669"/>
    <property type="project" value="EnsemblFungi"/>
</dbReference>
<dbReference type="GeneID" id="25033609"/>
<accession>S9R8Y0</accession>
<keyword evidence="10" id="KW-1185">Reference proteome</keyword>
<evidence type="ECO:0000256" key="2">
    <source>
        <dbReference type="ARBA" id="ARBA00022679"/>
    </source>
</evidence>
<evidence type="ECO:0000256" key="4">
    <source>
        <dbReference type="ARBA" id="ARBA00022777"/>
    </source>
</evidence>
<dbReference type="InterPro" id="IPR017441">
    <property type="entry name" value="Protein_kinase_ATP_BS"/>
</dbReference>
<sequence>MKKYLWRTPSMANQNGRSLKEVIKCTAIYDVFSVVQKVGDGTFGSVHLATRKGSMKVVAIKSMKKKLMKISDAARLREVHSLLHLSEHDNIVNIFDLYIDQSFCLHIVMEFLEFNLFQLINSRRDKPFSYNSVRDIMSQIFKGIGHIHANGFFHRDMKPENILVSPIENSDVYKVKIADFGLAREINSSPPYTEYVSTRWYRAPELLLRDSYYSCPVDIYAAGCMAFEIATLQPIFPGMDDLDQLYKICEILGSPDDESQKMGFGGGGTWKQAEKLTKDLGIILPKSAPLNLRELFSPPWNGAFASMLTELLQWNPDARPSAQACLELDFFVAKEEKVQKPRKEKETKANQVGKVGETQVSLPTFSLQNIFTKVTLPYVEDKTGKRSSTLYQKFHKGITGFKRTFQKANKSKKSTKMSQTISTPMYRPPSPFFPILPQIRPSTPLNLKLRNYMLSTAEYNATNKSMPMFMETSQTEGPNQLRDKENTQFRRKSTNASTPSYFTSSARNSILSYFDAETSSPTTLNDRSATLRSSKFSGLSNDSSRSTAQTYSVLLEPSDCEKTLLWKKSSLKGDSNAQVTKRSLKNFKGEEADEEKNDSHQHLDSEKPSIFSSDILEHDFPDFCVTSLADTLGVPGLTLKSDSHVTSETIS</sequence>
<keyword evidence="3 6" id="KW-0547">Nucleotide-binding</keyword>
<dbReference type="Gene3D" id="1.10.510.10">
    <property type="entry name" value="Transferase(Phosphotransferase) domain 1"/>
    <property type="match status" value="1"/>
</dbReference>
<keyword evidence="5 6" id="KW-0067">ATP-binding</keyword>
<evidence type="ECO:0000259" key="8">
    <source>
        <dbReference type="PROSITE" id="PS50011"/>
    </source>
</evidence>
<dbReference type="InterPro" id="IPR008271">
    <property type="entry name" value="Ser/Thr_kinase_AS"/>
</dbReference>
<dbReference type="Pfam" id="PF00069">
    <property type="entry name" value="Pkinase"/>
    <property type="match status" value="1"/>
</dbReference>
<keyword evidence="4 9" id="KW-0418">Kinase</keyword>
<proteinExistence type="predicted"/>
<gene>
    <name evidence="9" type="ORF">SOCG_04647</name>
</gene>
<dbReference type="AlphaFoldDB" id="S9R8Y0"/>
<dbReference type="InterPro" id="IPR000719">
    <property type="entry name" value="Prot_kinase_dom"/>
</dbReference>
<evidence type="ECO:0000313" key="10">
    <source>
        <dbReference type="Proteomes" id="UP000016088"/>
    </source>
</evidence>
<dbReference type="FunFam" id="1.10.510.10:FF:000624">
    <property type="entry name" value="Mitogen-activated protein kinase"/>
    <property type="match status" value="1"/>
</dbReference>
<dbReference type="InterPro" id="IPR050117">
    <property type="entry name" value="MAPK"/>
</dbReference>
<dbReference type="SMART" id="SM00220">
    <property type="entry name" value="S_TKc"/>
    <property type="match status" value="1"/>
</dbReference>
<dbReference type="SUPFAM" id="SSF56112">
    <property type="entry name" value="Protein kinase-like (PK-like)"/>
    <property type="match status" value="1"/>
</dbReference>
<dbReference type="GO" id="GO:0005524">
    <property type="term" value="F:ATP binding"/>
    <property type="evidence" value="ECO:0007669"/>
    <property type="project" value="UniProtKB-UniRule"/>
</dbReference>
<dbReference type="PROSITE" id="PS50011">
    <property type="entry name" value="PROTEIN_KINASE_DOM"/>
    <property type="match status" value="1"/>
</dbReference>
<feature type="region of interest" description="Disordered" evidence="7">
    <location>
        <begin position="586"/>
        <end position="606"/>
    </location>
</feature>
<organism evidence="9 10">
    <name type="scientific">Schizosaccharomyces octosporus (strain yFS286)</name>
    <name type="common">Fission yeast</name>
    <name type="synonym">Octosporomyces octosporus</name>
    <dbReference type="NCBI Taxonomy" id="483514"/>
    <lineage>
        <taxon>Eukaryota</taxon>
        <taxon>Fungi</taxon>
        <taxon>Dikarya</taxon>
        <taxon>Ascomycota</taxon>
        <taxon>Taphrinomycotina</taxon>
        <taxon>Schizosaccharomycetes</taxon>
        <taxon>Schizosaccharomycetales</taxon>
        <taxon>Schizosaccharomycetaceae</taxon>
        <taxon>Schizosaccharomyces</taxon>
    </lineage>
</organism>
<dbReference type="PROSITE" id="PS00107">
    <property type="entry name" value="PROTEIN_KINASE_ATP"/>
    <property type="match status" value="1"/>
</dbReference>
<dbReference type="RefSeq" id="XP_013020693.1">
    <property type="nucleotide sequence ID" value="XM_013165239.1"/>
</dbReference>
<dbReference type="CDD" id="cd07830">
    <property type="entry name" value="STKc_MAK_like"/>
    <property type="match status" value="1"/>
</dbReference>
<keyword evidence="2" id="KW-0808">Transferase</keyword>
<evidence type="ECO:0000256" key="3">
    <source>
        <dbReference type="ARBA" id="ARBA00022741"/>
    </source>
</evidence>
<feature type="domain" description="Protein kinase" evidence="8">
    <location>
        <begin position="32"/>
        <end position="331"/>
    </location>
</feature>
<dbReference type="PROSITE" id="PS00108">
    <property type="entry name" value="PROTEIN_KINASE_ST"/>
    <property type="match status" value="1"/>
</dbReference>
<feature type="compositionally biased region" description="Basic and acidic residues" evidence="7">
    <location>
        <begin position="597"/>
        <end position="606"/>
    </location>
</feature>
<dbReference type="PANTHER" id="PTHR24055">
    <property type="entry name" value="MITOGEN-ACTIVATED PROTEIN KINASE"/>
    <property type="match status" value="1"/>
</dbReference>
<dbReference type="VEuPathDB" id="FungiDB:SOCG_04647"/>